<proteinExistence type="predicted"/>
<sequence length="117" mass="12280">MAQRYRLTGAALQRLDQLTPLLAPVSELVAQDRARKAVVVPTGLLGILPLHAVPCPPSHALLDDAGTVIVAPSAAVLAPSRAKAARTLPELRLVGIADPTIGARTGQQRQVRPSAWC</sequence>
<evidence type="ECO:0000313" key="1">
    <source>
        <dbReference type="EMBL" id="SEM13139.1"/>
    </source>
</evidence>
<reference evidence="2" key="1">
    <citation type="submission" date="2016-10" db="EMBL/GenBank/DDBJ databases">
        <authorList>
            <person name="Varghese N."/>
        </authorList>
    </citation>
    <scope>NUCLEOTIDE SEQUENCE [LARGE SCALE GENOMIC DNA]</scope>
    <source>
        <strain evidence="2">DSM 45096 / BCRC 16803 / CGMCC 4.1857 / CIP 109030 / JCM 12277 / KCTC 19219 / NBRC 100920 / 33214</strain>
    </source>
</reference>
<evidence type="ECO:0000313" key="2">
    <source>
        <dbReference type="Proteomes" id="UP000183015"/>
    </source>
</evidence>
<dbReference type="RefSeq" id="WP_075004123.1">
    <property type="nucleotide sequence ID" value="NZ_BBPN01000047.1"/>
</dbReference>
<accession>A0A1H7VW88</accession>
<gene>
    <name evidence="1" type="ORF">SAMN05414137_11923</name>
</gene>
<name>A0A1H7VW88_STRJI</name>
<organism evidence="1 2">
    <name type="scientific">Streptacidiphilus jiangxiensis</name>
    <dbReference type="NCBI Taxonomy" id="235985"/>
    <lineage>
        <taxon>Bacteria</taxon>
        <taxon>Bacillati</taxon>
        <taxon>Actinomycetota</taxon>
        <taxon>Actinomycetes</taxon>
        <taxon>Kitasatosporales</taxon>
        <taxon>Streptomycetaceae</taxon>
        <taxon>Streptacidiphilus</taxon>
    </lineage>
</organism>
<dbReference type="EMBL" id="FOAZ01000019">
    <property type="protein sequence ID" value="SEM13139.1"/>
    <property type="molecule type" value="Genomic_DNA"/>
</dbReference>
<dbReference type="AlphaFoldDB" id="A0A1H7VW88"/>
<keyword evidence="2" id="KW-1185">Reference proteome</keyword>
<dbReference type="STRING" id="235985.SAMN05414137_11923"/>
<dbReference type="Proteomes" id="UP000183015">
    <property type="component" value="Unassembled WGS sequence"/>
</dbReference>
<protein>
    <submittedName>
        <fullName evidence="1">CHAT domain-containing protein</fullName>
    </submittedName>
</protein>